<sequence>MPAPGAKSMRPVNSPSPHGAPRRNRKSDRRYLRPWALALCLLLWAGHASSGPLSDPAPYEDGFRHAKEGAWERAAQTWVADGETILKQSRGEGSLRKAACFNLCATIAFERADNARAYVTWSAAVRYFLEGNTSWEAEQEALRLEAHTIDTRLKAGLTGSLPLSGNDPQQRLLEMVETLGLLTYNGPPGGLRVREVVDEEPEIHVTRNYFPRPPSLAVQEAQAPAQRKGARHSGLPADVEAAPQNAGLPGKGMVPTLQVKPVQASPPPPPPPPVMEEPLAAPTAGDIPGATAKTAVPTAAPMPLTTRGNIRETGTFTAEDVEISRTAWRYFVENYQTNTGLVNSVHNYPYATLWDLGSNLAAYACAMKLNLISPTEGKKKITRFLETLQVMELYNHELPNREYLTKTGEMTDLSSRPSSVGSGWSALDIGRLLIWLKITAAWYPDFAPLVDKVVDRWTFDRLVQYRELNGVLFNGEKEWLRQEGRLGYEQYAASGVALFGQDVRQALDYKETDSVTILQREVLFDTRNNAFFTSDPFVMTAMELGHINGTFTDLTRDVYDIQRRRWLKSEEVTAVNEDAVSKDPWFVYTNLYYEGTPWACVTHDGTPADAFFSLSTKAALGWSALFDDAYATALRQAVIGLKHPRYGFYAGVYPDGTINTSRNINTNAVILEAMLYLKRGATPFLTEGVLP</sequence>
<feature type="domain" description="DUF3131" evidence="2">
    <location>
        <begin position="323"/>
        <end position="680"/>
    </location>
</feature>
<dbReference type="Gene3D" id="1.50.10.140">
    <property type="match status" value="1"/>
</dbReference>
<dbReference type="Proteomes" id="UP000198870">
    <property type="component" value="Unassembled WGS sequence"/>
</dbReference>
<evidence type="ECO:0000313" key="3">
    <source>
        <dbReference type="EMBL" id="SCX84315.1"/>
    </source>
</evidence>
<dbReference type="STRING" id="419481.SAMN05216233_101585"/>
<organism evidence="3 4">
    <name type="scientific">Desulfoluna spongiiphila</name>
    <dbReference type="NCBI Taxonomy" id="419481"/>
    <lineage>
        <taxon>Bacteria</taxon>
        <taxon>Pseudomonadati</taxon>
        <taxon>Thermodesulfobacteriota</taxon>
        <taxon>Desulfobacteria</taxon>
        <taxon>Desulfobacterales</taxon>
        <taxon>Desulfolunaceae</taxon>
        <taxon>Desulfoluna</taxon>
    </lineage>
</organism>
<name>A0A1G5B2I3_9BACT</name>
<reference evidence="3 4" key="1">
    <citation type="submission" date="2016-10" db="EMBL/GenBank/DDBJ databases">
        <authorList>
            <person name="de Groot N.N."/>
        </authorList>
    </citation>
    <scope>NUCLEOTIDE SEQUENCE [LARGE SCALE GENOMIC DNA]</scope>
    <source>
        <strain evidence="3 4">AA1</strain>
    </source>
</reference>
<protein>
    <recommendedName>
        <fullName evidence="2">DUF3131 domain-containing protein</fullName>
    </recommendedName>
</protein>
<evidence type="ECO:0000313" key="4">
    <source>
        <dbReference type="Proteomes" id="UP000198870"/>
    </source>
</evidence>
<evidence type="ECO:0000256" key="1">
    <source>
        <dbReference type="SAM" id="MobiDB-lite"/>
    </source>
</evidence>
<dbReference type="RefSeq" id="WP_302846760.1">
    <property type="nucleotide sequence ID" value="NZ_FMUX01000001.1"/>
</dbReference>
<gene>
    <name evidence="3" type="ORF">SAMN05216233_101585</name>
</gene>
<keyword evidence="4" id="KW-1185">Reference proteome</keyword>
<evidence type="ECO:0000259" key="2">
    <source>
        <dbReference type="Pfam" id="PF11329"/>
    </source>
</evidence>
<proteinExistence type="predicted"/>
<dbReference type="Pfam" id="PF11329">
    <property type="entry name" value="DUF3131"/>
    <property type="match status" value="1"/>
</dbReference>
<accession>A0A1G5B2I3</accession>
<dbReference type="AlphaFoldDB" id="A0A1G5B2I3"/>
<feature type="region of interest" description="Disordered" evidence="1">
    <location>
        <begin position="1"/>
        <end position="27"/>
    </location>
</feature>
<dbReference type="InterPro" id="IPR021478">
    <property type="entry name" value="DUF3131"/>
</dbReference>
<dbReference type="EMBL" id="FMUX01000001">
    <property type="protein sequence ID" value="SCX84315.1"/>
    <property type="molecule type" value="Genomic_DNA"/>
</dbReference>